<accession>A0A847S3F1</accession>
<sequence length="484" mass="53789">MKKVIIIGGGIAGLAAAHVLSDFCPEILIIERDELPTTPETRPGTPQAYHPHHLTPRGRMILEQLFPGLNNELLENGAASSLGKDIRFYYPFGELIMPDPGNDAACSRPFLEWHIRQRVLKNKGVRLLTETTVTDLVIDSEQNKVCGVTITSGNTTADINADMVVVATGFHSRLSEWLNRPGYTIPEPELLTTNLGYSTRHYALPPALTLPWNLLHIENQEQPGVPTCVVSIMENNILEIILGNIGGLYPPTDTAGFEAALALLDNAVLKELLQQVTPLEAPRGYRIKDVTFRHYEKMASWPDGLMAIGDAFCTFDPIHGTGMTIAVMQAALLQKKLQHTGILSPSFGKDFMQAAAKIVAPAWWINAVADTGHPQVKHHYTEAQKGLQFAHVFMEQVLRFSVSFRQPALFGLVWLVRTSFLSPQELINRPMLDMLREAGLAGPLDQLIQSGEVSDPRQWHHDRCPDIPAFEEELFIPREVLSRQ</sequence>
<evidence type="ECO:0000259" key="1">
    <source>
        <dbReference type="Pfam" id="PF01494"/>
    </source>
</evidence>
<dbReference type="AlphaFoldDB" id="A0A847S3F1"/>
<protein>
    <submittedName>
        <fullName evidence="2">FAD dependent oxidoreductase</fullName>
    </submittedName>
</protein>
<dbReference type="SUPFAM" id="SSF51905">
    <property type="entry name" value="FAD/NAD(P)-binding domain"/>
    <property type="match status" value="1"/>
</dbReference>
<dbReference type="InterPro" id="IPR002938">
    <property type="entry name" value="FAD-bd"/>
</dbReference>
<organism evidence="2 3">
    <name type="scientific">Chitinophaga varians</name>
    <dbReference type="NCBI Taxonomy" id="2202339"/>
    <lineage>
        <taxon>Bacteria</taxon>
        <taxon>Pseudomonadati</taxon>
        <taxon>Bacteroidota</taxon>
        <taxon>Chitinophagia</taxon>
        <taxon>Chitinophagales</taxon>
        <taxon>Chitinophagaceae</taxon>
        <taxon>Chitinophaga</taxon>
    </lineage>
</organism>
<dbReference type="Gene3D" id="3.50.50.60">
    <property type="entry name" value="FAD/NAD(P)-binding domain"/>
    <property type="match status" value="1"/>
</dbReference>
<dbReference type="PANTHER" id="PTHR43422">
    <property type="entry name" value="THIAMINE THIAZOLE SYNTHASE"/>
    <property type="match status" value="1"/>
</dbReference>
<evidence type="ECO:0000313" key="2">
    <source>
        <dbReference type="EMBL" id="NLR67377.1"/>
    </source>
</evidence>
<gene>
    <name evidence="2" type="ORF">HGH92_23940</name>
</gene>
<evidence type="ECO:0000313" key="3">
    <source>
        <dbReference type="Proteomes" id="UP000570474"/>
    </source>
</evidence>
<dbReference type="PANTHER" id="PTHR43422:SF3">
    <property type="entry name" value="THIAMINE THIAZOLE SYNTHASE"/>
    <property type="match status" value="1"/>
</dbReference>
<dbReference type="RefSeq" id="WP_168873342.1">
    <property type="nucleotide sequence ID" value="NZ_JABAIA010000003.1"/>
</dbReference>
<proteinExistence type="predicted"/>
<reference evidence="2 3" key="1">
    <citation type="submission" date="2020-04" db="EMBL/GenBank/DDBJ databases">
        <authorList>
            <person name="Yin C."/>
        </authorList>
    </citation>
    <scope>NUCLEOTIDE SEQUENCE [LARGE SCALE GENOMIC DNA]</scope>
    <source>
        <strain evidence="2 3">Ae27</strain>
    </source>
</reference>
<name>A0A847S3F1_9BACT</name>
<comment type="caution">
    <text evidence="2">The sequence shown here is derived from an EMBL/GenBank/DDBJ whole genome shotgun (WGS) entry which is preliminary data.</text>
</comment>
<dbReference type="Proteomes" id="UP000570474">
    <property type="component" value="Unassembled WGS sequence"/>
</dbReference>
<dbReference type="GO" id="GO:0071949">
    <property type="term" value="F:FAD binding"/>
    <property type="evidence" value="ECO:0007669"/>
    <property type="project" value="InterPro"/>
</dbReference>
<dbReference type="InterPro" id="IPR036188">
    <property type="entry name" value="FAD/NAD-bd_sf"/>
</dbReference>
<feature type="domain" description="FAD-binding" evidence="1">
    <location>
        <begin position="3"/>
        <end position="338"/>
    </location>
</feature>
<dbReference type="EMBL" id="JABAIA010000003">
    <property type="protein sequence ID" value="NLR67377.1"/>
    <property type="molecule type" value="Genomic_DNA"/>
</dbReference>
<dbReference type="Pfam" id="PF01494">
    <property type="entry name" value="FAD_binding_3"/>
    <property type="match status" value="1"/>
</dbReference>
<dbReference type="PRINTS" id="PR00420">
    <property type="entry name" value="RNGMNOXGNASE"/>
</dbReference>
<keyword evidence="3" id="KW-1185">Reference proteome</keyword>